<comment type="caution">
    <text evidence="8">The sequence shown here is derived from an EMBL/GenBank/DDBJ whole genome shotgun (WGS) entry which is preliminary data.</text>
</comment>
<evidence type="ECO:0000313" key="9">
    <source>
        <dbReference type="Proteomes" id="UP000722125"/>
    </source>
</evidence>
<protein>
    <submittedName>
        <fullName evidence="8">Sigma-70 family RNA polymerase sigma factor</fullName>
    </submittedName>
</protein>
<dbReference type="InterPro" id="IPR013325">
    <property type="entry name" value="RNA_pol_sigma_r2"/>
</dbReference>
<gene>
    <name evidence="8" type="ORF">KIN34_00370</name>
</gene>
<accession>A0ABS5TUC9</accession>
<dbReference type="InterPro" id="IPR036388">
    <property type="entry name" value="WH-like_DNA-bd_sf"/>
</dbReference>
<dbReference type="PANTHER" id="PTHR43133">
    <property type="entry name" value="RNA POLYMERASE ECF-TYPE SIGMA FACTO"/>
    <property type="match status" value="1"/>
</dbReference>
<keyword evidence="3" id="KW-0731">Sigma factor</keyword>
<dbReference type="Gene3D" id="1.10.1740.10">
    <property type="match status" value="1"/>
</dbReference>
<keyword evidence="4" id="KW-0238">DNA-binding</keyword>
<dbReference type="PANTHER" id="PTHR43133:SF50">
    <property type="entry name" value="ECF RNA POLYMERASE SIGMA FACTOR SIGM"/>
    <property type="match status" value="1"/>
</dbReference>
<reference evidence="8 9" key="1">
    <citation type="submission" date="2021-05" db="EMBL/GenBank/DDBJ databases">
        <title>Description of Cellulomonas sp. DKR-3 sp. nov.</title>
        <authorList>
            <person name="Dahal R.H."/>
            <person name="Chaudhary D.K."/>
        </authorList>
    </citation>
    <scope>NUCLEOTIDE SEQUENCE [LARGE SCALE GENOMIC DNA]</scope>
    <source>
        <strain evidence="8 9">DKR-3</strain>
    </source>
</reference>
<dbReference type="Proteomes" id="UP000722125">
    <property type="component" value="Unassembled WGS sequence"/>
</dbReference>
<evidence type="ECO:0000259" key="6">
    <source>
        <dbReference type="Pfam" id="PF04542"/>
    </source>
</evidence>
<dbReference type="Pfam" id="PF04542">
    <property type="entry name" value="Sigma70_r2"/>
    <property type="match status" value="1"/>
</dbReference>
<evidence type="ECO:0000256" key="1">
    <source>
        <dbReference type="ARBA" id="ARBA00010641"/>
    </source>
</evidence>
<dbReference type="NCBIfam" id="TIGR02937">
    <property type="entry name" value="sigma70-ECF"/>
    <property type="match status" value="1"/>
</dbReference>
<dbReference type="RefSeq" id="WP_214345753.1">
    <property type="nucleotide sequence ID" value="NZ_JAHBOH010000001.1"/>
</dbReference>
<dbReference type="CDD" id="cd06171">
    <property type="entry name" value="Sigma70_r4"/>
    <property type="match status" value="1"/>
</dbReference>
<keyword evidence="9" id="KW-1185">Reference proteome</keyword>
<evidence type="ECO:0000256" key="3">
    <source>
        <dbReference type="ARBA" id="ARBA00023082"/>
    </source>
</evidence>
<dbReference type="SUPFAM" id="SSF88946">
    <property type="entry name" value="Sigma2 domain of RNA polymerase sigma factors"/>
    <property type="match status" value="1"/>
</dbReference>
<name>A0ABS5TUC9_9CELL</name>
<evidence type="ECO:0000256" key="5">
    <source>
        <dbReference type="ARBA" id="ARBA00023163"/>
    </source>
</evidence>
<dbReference type="InterPro" id="IPR007627">
    <property type="entry name" value="RNA_pol_sigma70_r2"/>
</dbReference>
<dbReference type="InterPro" id="IPR013249">
    <property type="entry name" value="RNA_pol_sigma70_r4_t2"/>
</dbReference>
<dbReference type="Pfam" id="PF08281">
    <property type="entry name" value="Sigma70_r4_2"/>
    <property type="match status" value="1"/>
</dbReference>
<dbReference type="InterPro" id="IPR039425">
    <property type="entry name" value="RNA_pol_sigma-70-like"/>
</dbReference>
<evidence type="ECO:0000256" key="4">
    <source>
        <dbReference type="ARBA" id="ARBA00023125"/>
    </source>
</evidence>
<evidence type="ECO:0000259" key="7">
    <source>
        <dbReference type="Pfam" id="PF08281"/>
    </source>
</evidence>
<organism evidence="8 9">
    <name type="scientific">Cellulomonas fulva</name>
    <dbReference type="NCBI Taxonomy" id="2835530"/>
    <lineage>
        <taxon>Bacteria</taxon>
        <taxon>Bacillati</taxon>
        <taxon>Actinomycetota</taxon>
        <taxon>Actinomycetes</taxon>
        <taxon>Micrococcales</taxon>
        <taxon>Cellulomonadaceae</taxon>
        <taxon>Cellulomonas</taxon>
    </lineage>
</organism>
<dbReference type="InterPro" id="IPR014284">
    <property type="entry name" value="RNA_pol_sigma-70_dom"/>
</dbReference>
<dbReference type="Gene3D" id="1.10.10.10">
    <property type="entry name" value="Winged helix-like DNA-binding domain superfamily/Winged helix DNA-binding domain"/>
    <property type="match status" value="1"/>
</dbReference>
<feature type="domain" description="RNA polymerase sigma factor 70 region 4 type 2" evidence="7">
    <location>
        <begin position="104"/>
        <end position="151"/>
    </location>
</feature>
<keyword evidence="5" id="KW-0804">Transcription</keyword>
<feature type="domain" description="RNA polymerase sigma-70 region 2" evidence="6">
    <location>
        <begin position="11"/>
        <end position="78"/>
    </location>
</feature>
<keyword evidence="2" id="KW-0805">Transcription regulation</keyword>
<dbReference type="InterPro" id="IPR013324">
    <property type="entry name" value="RNA_pol_sigma_r3/r4-like"/>
</dbReference>
<evidence type="ECO:0000256" key="2">
    <source>
        <dbReference type="ARBA" id="ARBA00023015"/>
    </source>
</evidence>
<comment type="similarity">
    <text evidence="1">Belongs to the sigma-70 factor family. ECF subfamily.</text>
</comment>
<evidence type="ECO:0000313" key="8">
    <source>
        <dbReference type="EMBL" id="MBT0992744.1"/>
    </source>
</evidence>
<dbReference type="EMBL" id="JAHBOH010000001">
    <property type="protein sequence ID" value="MBT0992744.1"/>
    <property type="molecule type" value="Genomic_DNA"/>
</dbReference>
<sequence>MADWERTLETLVRDRGPALVRYAYLLTGDRAAAEDLVQDAVVATFVRRGQLRETAAAESYVRRTILTTFVDGTRRGRRFRDVRHLLVRSDSHEGPERGVQERADVVAALADLPPRVRACVVLRFYEDLTIAEIARALTLSDGAVKRYLSDGTRTLERTLGPVQDDVETHVVGGPGRAR</sequence>
<dbReference type="SUPFAM" id="SSF88659">
    <property type="entry name" value="Sigma3 and sigma4 domains of RNA polymerase sigma factors"/>
    <property type="match status" value="1"/>
</dbReference>
<proteinExistence type="inferred from homology"/>